<reference evidence="2 3" key="1">
    <citation type="journal article" date="2016" name="Nat. Commun.">
        <title>Thousands of microbial genomes shed light on interconnected biogeochemical processes in an aquifer system.</title>
        <authorList>
            <person name="Anantharaman K."/>
            <person name="Brown C.T."/>
            <person name="Hug L.A."/>
            <person name="Sharon I."/>
            <person name="Castelle C.J."/>
            <person name="Probst A.J."/>
            <person name="Thomas B.C."/>
            <person name="Singh A."/>
            <person name="Wilkins M.J."/>
            <person name="Karaoz U."/>
            <person name="Brodie E.L."/>
            <person name="Williams K.H."/>
            <person name="Hubbard S.S."/>
            <person name="Banfield J.F."/>
        </authorList>
    </citation>
    <scope>NUCLEOTIDE SEQUENCE [LARGE SCALE GENOMIC DNA]</scope>
</reference>
<organism evidence="2 3">
    <name type="scientific">Candidatus Gottesmanbacteria bacterium RIFCSPHIGHO2_01_FULL_46_14</name>
    <dbReference type="NCBI Taxonomy" id="1798380"/>
    <lineage>
        <taxon>Bacteria</taxon>
        <taxon>Candidatus Gottesmaniibacteriota</taxon>
    </lineage>
</organism>
<name>A0A1F5ZNB5_9BACT</name>
<keyword evidence="1" id="KW-0812">Transmembrane</keyword>
<evidence type="ECO:0000313" key="3">
    <source>
        <dbReference type="Proteomes" id="UP000177416"/>
    </source>
</evidence>
<dbReference type="SUPFAM" id="SSF109998">
    <property type="entry name" value="Triger factor/SurA peptide-binding domain-like"/>
    <property type="match status" value="1"/>
</dbReference>
<dbReference type="EMBL" id="MFJJ01000042">
    <property type="protein sequence ID" value="OGG13567.1"/>
    <property type="molecule type" value="Genomic_DNA"/>
</dbReference>
<dbReference type="Proteomes" id="UP000177416">
    <property type="component" value="Unassembled WGS sequence"/>
</dbReference>
<keyword evidence="1" id="KW-0472">Membrane</keyword>
<dbReference type="Gene3D" id="1.10.4030.10">
    <property type="entry name" value="Porin chaperone SurA, peptide-binding domain"/>
    <property type="match status" value="1"/>
</dbReference>
<comment type="caution">
    <text evidence="2">The sequence shown here is derived from an EMBL/GenBank/DDBJ whole genome shotgun (WGS) entry which is preliminary data.</text>
</comment>
<evidence type="ECO:0000256" key="1">
    <source>
        <dbReference type="SAM" id="Phobius"/>
    </source>
</evidence>
<evidence type="ECO:0000313" key="2">
    <source>
        <dbReference type="EMBL" id="OGG13567.1"/>
    </source>
</evidence>
<dbReference type="AlphaFoldDB" id="A0A1F5ZNB5"/>
<sequence length="240" mass="26433">MPPTESISKSLPGIHKPIIAKILVDMVSSLNTLMPKKITLSVPIVPEPRAVWKSPKVIALTVVAIGLVALFFTNKGLLIAGMVNGKPIFRWELNKVLTSRFGQQTLEQMISERLIGDAATKEGVVVTPEEITAKVTEITTSLGPNASLDELLSRQGMSRTEFESQVRLQLLIRNLLGRDITVTEADINNYIATSGALLASTEPEKLREEAKQAIFDSKVGEKLQGWFEELKQKASIQRFL</sequence>
<dbReference type="Pfam" id="PF13624">
    <property type="entry name" value="SurA_N_3"/>
    <property type="match status" value="1"/>
</dbReference>
<dbReference type="InterPro" id="IPR050245">
    <property type="entry name" value="PrsA_foldase"/>
</dbReference>
<protein>
    <recommendedName>
        <fullName evidence="4">SurA N-terminal domain-containing protein</fullName>
    </recommendedName>
</protein>
<dbReference type="PANTHER" id="PTHR47245">
    <property type="entry name" value="PEPTIDYLPROLYL ISOMERASE"/>
    <property type="match status" value="1"/>
</dbReference>
<keyword evidence="1" id="KW-1133">Transmembrane helix</keyword>
<accession>A0A1F5ZNB5</accession>
<gene>
    <name evidence="2" type="ORF">A2875_01030</name>
</gene>
<dbReference type="InterPro" id="IPR027304">
    <property type="entry name" value="Trigger_fact/SurA_dom_sf"/>
</dbReference>
<dbReference type="PANTHER" id="PTHR47245:SF2">
    <property type="entry name" value="PEPTIDYL-PROLYL CIS-TRANS ISOMERASE HP_0175-RELATED"/>
    <property type="match status" value="1"/>
</dbReference>
<feature type="transmembrane region" description="Helical" evidence="1">
    <location>
        <begin position="57"/>
        <end position="80"/>
    </location>
</feature>
<proteinExistence type="predicted"/>
<evidence type="ECO:0008006" key="4">
    <source>
        <dbReference type="Google" id="ProtNLM"/>
    </source>
</evidence>